<dbReference type="Pfam" id="PF00561">
    <property type="entry name" value="Abhydrolase_1"/>
    <property type="match status" value="1"/>
</dbReference>
<proteinExistence type="inferred from homology"/>
<keyword evidence="2 7" id="KW-0378">Hydrolase</keyword>
<evidence type="ECO:0000256" key="2">
    <source>
        <dbReference type="ARBA" id="ARBA00022801"/>
    </source>
</evidence>
<dbReference type="EMBL" id="JAZGQK010000020">
    <property type="protein sequence ID" value="MEE6261391.1"/>
    <property type="molecule type" value="Genomic_DNA"/>
</dbReference>
<evidence type="ECO:0000256" key="1">
    <source>
        <dbReference type="ARBA" id="ARBA00010088"/>
    </source>
</evidence>
<reference evidence="7 8" key="1">
    <citation type="submission" date="2024-01" db="EMBL/GenBank/DDBJ databases">
        <title>Genome insights into Plantactinospora sonchi sp. nov.</title>
        <authorList>
            <person name="Wang L."/>
        </authorList>
    </citation>
    <scope>NUCLEOTIDE SEQUENCE [LARGE SCALE GENOMIC DNA]</scope>
    <source>
        <strain evidence="7 8">NEAU-QY2</strain>
    </source>
</reference>
<name>A0ABU7RY09_9ACTN</name>
<dbReference type="SUPFAM" id="SSF53474">
    <property type="entry name" value="alpha/beta-Hydrolases"/>
    <property type="match status" value="1"/>
</dbReference>
<evidence type="ECO:0000256" key="4">
    <source>
        <dbReference type="SAM" id="SignalP"/>
    </source>
</evidence>
<dbReference type="InterPro" id="IPR013595">
    <property type="entry name" value="Pept_S33_TAP-like_C"/>
</dbReference>
<feature type="region of interest" description="Disordered" evidence="3">
    <location>
        <begin position="552"/>
        <end position="586"/>
    </location>
</feature>
<evidence type="ECO:0000256" key="3">
    <source>
        <dbReference type="SAM" id="MobiDB-lite"/>
    </source>
</evidence>
<dbReference type="PANTHER" id="PTHR43248">
    <property type="entry name" value="2-SUCCINYL-6-HYDROXY-2,4-CYCLOHEXADIENE-1-CARBOXYLATE SYNTHASE"/>
    <property type="match status" value="1"/>
</dbReference>
<dbReference type="RefSeq" id="WP_331216498.1">
    <property type="nucleotide sequence ID" value="NZ_JAZGQK010000020.1"/>
</dbReference>
<dbReference type="PANTHER" id="PTHR43248:SF25">
    <property type="entry name" value="AB HYDROLASE-1 DOMAIN-CONTAINING PROTEIN-RELATED"/>
    <property type="match status" value="1"/>
</dbReference>
<dbReference type="InterPro" id="IPR029058">
    <property type="entry name" value="AB_hydrolase_fold"/>
</dbReference>
<dbReference type="GO" id="GO:0016787">
    <property type="term" value="F:hydrolase activity"/>
    <property type="evidence" value="ECO:0007669"/>
    <property type="project" value="UniProtKB-KW"/>
</dbReference>
<feature type="domain" description="AB hydrolase-1" evidence="5">
    <location>
        <begin position="95"/>
        <end position="288"/>
    </location>
</feature>
<evidence type="ECO:0000259" key="5">
    <source>
        <dbReference type="Pfam" id="PF00561"/>
    </source>
</evidence>
<evidence type="ECO:0000313" key="8">
    <source>
        <dbReference type="Proteomes" id="UP001332243"/>
    </source>
</evidence>
<organism evidence="7 8">
    <name type="scientific">Plantactinospora sonchi</name>
    <dbReference type="NCBI Taxonomy" id="1544735"/>
    <lineage>
        <taxon>Bacteria</taxon>
        <taxon>Bacillati</taxon>
        <taxon>Actinomycetota</taxon>
        <taxon>Actinomycetes</taxon>
        <taxon>Micromonosporales</taxon>
        <taxon>Micromonosporaceae</taxon>
        <taxon>Plantactinospora</taxon>
    </lineage>
</organism>
<dbReference type="InterPro" id="IPR051601">
    <property type="entry name" value="Serine_prot/Carboxylest_S33"/>
</dbReference>
<evidence type="ECO:0000259" key="6">
    <source>
        <dbReference type="Pfam" id="PF08386"/>
    </source>
</evidence>
<comment type="similarity">
    <text evidence="1">Belongs to the peptidase S33 family.</text>
</comment>
<dbReference type="Pfam" id="PF08386">
    <property type="entry name" value="Abhydrolase_4"/>
    <property type="match status" value="1"/>
</dbReference>
<feature type="compositionally biased region" description="Basic and acidic residues" evidence="3">
    <location>
        <begin position="342"/>
        <end position="358"/>
    </location>
</feature>
<feature type="domain" description="Peptidase S33 tripeptidyl aminopeptidase-like C-terminal" evidence="6">
    <location>
        <begin position="461"/>
        <end position="552"/>
    </location>
</feature>
<feature type="signal peptide" evidence="4">
    <location>
        <begin position="1"/>
        <end position="26"/>
    </location>
</feature>
<keyword evidence="8" id="KW-1185">Reference proteome</keyword>
<evidence type="ECO:0000313" key="7">
    <source>
        <dbReference type="EMBL" id="MEE6261391.1"/>
    </source>
</evidence>
<sequence length="586" mass="62061">MRRTSHAAIGLLVTSLLLAATAPAVAAAAPEPDRVTEGWRAEPVDWQPCPELPDDPGVRCATLDLPIDWTRPHGPTFPLAIAKRAATGPEPAIGPLLINPGGPGGSGVNAALGADQQLSAEVLRRFDVIGFDPRGVARSNAVVCSIDVLATGPSPAPASAAGYADLLQFSQRLHEDCRRQTGPLFDHVDTLDVVRDMDAIRAALNARQISYYGLSYGTLIGQMYAERFPDRVRALVIDSNMDHSLGVRDFLLGQTVGAQESFEEFAAWCDRDERCALHGRDVLAVFDELMRRADAGDLVDPGTGTPLDWYALSGTARTAGYGPAWLSLAEWLAALADTAADPDGRPGSADRTDAERAPAPRPVPAAALTWPAAGVPNDPTATLTWPAAGARNDPAADVTGDPAAGRADGVAPPTVVQFPTAILCQDWSLPVRDFAQYSRFLAENRRVAPQIRASTLGVLAVAVCLGWSGEVGNPQHRPKVRTNIPLLVLGSRYDPATPYHWSVAVAKQLGRHGRLVSYLGWGHGAYDRTPCTIGFVDRYLVDRIVPPAGASCTPAADPVPAASPRRSEVPPTSTLPTWSGPYAGAA</sequence>
<protein>
    <submittedName>
        <fullName evidence="7">Alpha/beta fold hydrolase</fullName>
    </submittedName>
</protein>
<dbReference type="InterPro" id="IPR000073">
    <property type="entry name" value="AB_hydrolase_1"/>
</dbReference>
<dbReference type="Proteomes" id="UP001332243">
    <property type="component" value="Unassembled WGS sequence"/>
</dbReference>
<comment type="caution">
    <text evidence="7">The sequence shown here is derived from an EMBL/GenBank/DDBJ whole genome shotgun (WGS) entry which is preliminary data.</text>
</comment>
<dbReference type="Gene3D" id="3.40.50.1820">
    <property type="entry name" value="alpha/beta hydrolase"/>
    <property type="match status" value="1"/>
</dbReference>
<feature type="chain" id="PRO_5045610571" evidence="4">
    <location>
        <begin position="27"/>
        <end position="586"/>
    </location>
</feature>
<accession>A0ABU7RY09</accession>
<feature type="region of interest" description="Disordered" evidence="3">
    <location>
        <begin position="339"/>
        <end position="360"/>
    </location>
</feature>
<gene>
    <name evidence="7" type="ORF">V1633_23185</name>
</gene>
<keyword evidence="4" id="KW-0732">Signal</keyword>